<sequence>MLMVDFPIRCNRSRAYGRDSCCCVIAAPEKHPPRSNISPQGPIFCHSCGPFSIMMEMGESCFELNLYYSAIHFRNITKPDTEQGIHHRLPAAKVLCLTALKRRPRPPSLARFGYAL</sequence>
<proteinExistence type="predicted"/>
<keyword evidence="2" id="KW-1185">Reference proteome</keyword>
<reference evidence="1 2" key="1">
    <citation type="journal article" date="2006" name="Science">
        <title>The genome of black cottonwood, Populus trichocarpa (Torr. &amp; Gray).</title>
        <authorList>
            <person name="Tuskan G.A."/>
            <person name="Difazio S."/>
            <person name="Jansson S."/>
            <person name="Bohlmann J."/>
            <person name="Grigoriev I."/>
            <person name="Hellsten U."/>
            <person name="Putnam N."/>
            <person name="Ralph S."/>
            <person name="Rombauts S."/>
            <person name="Salamov A."/>
            <person name="Schein J."/>
            <person name="Sterck L."/>
            <person name="Aerts A."/>
            <person name="Bhalerao R.R."/>
            <person name="Bhalerao R.P."/>
            <person name="Blaudez D."/>
            <person name="Boerjan W."/>
            <person name="Brun A."/>
            <person name="Brunner A."/>
            <person name="Busov V."/>
            <person name="Campbell M."/>
            <person name="Carlson J."/>
            <person name="Chalot M."/>
            <person name="Chapman J."/>
            <person name="Chen G.L."/>
            <person name="Cooper D."/>
            <person name="Coutinho P.M."/>
            <person name="Couturier J."/>
            <person name="Covert S."/>
            <person name="Cronk Q."/>
            <person name="Cunningham R."/>
            <person name="Davis J."/>
            <person name="Degroeve S."/>
            <person name="Dejardin A."/>
            <person name="Depamphilis C."/>
            <person name="Detter J."/>
            <person name="Dirks B."/>
            <person name="Dubchak I."/>
            <person name="Duplessis S."/>
            <person name="Ehlting J."/>
            <person name="Ellis B."/>
            <person name="Gendler K."/>
            <person name="Goodstein D."/>
            <person name="Gribskov M."/>
            <person name="Grimwood J."/>
            <person name="Groover A."/>
            <person name="Gunter L."/>
            <person name="Hamberger B."/>
            <person name="Heinze B."/>
            <person name="Helariutta Y."/>
            <person name="Henrissat B."/>
            <person name="Holligan D."/>
            <person name="Holt R."/>
            <person name="Huang W."/>
            <person name="Islam-Faridi N."/>
            <person name="Jones S."/>
            <person name="Jones-Rhoades M."/>
            <person name="Jorgensen R."/>
            <person name="Joshi C."/>
            <person name="Kangasjarvi J."/>
            <person name="Karlsson J."/>
            <person name="Kelleher C."/>
            <person name="Kirkpatrick R."/>
            <person name="Kirst M."/>
            <person name="Kohler A."/>
            <person name="Kalluri U."/>
            <person name="Larimer F."/>
            <person name="Leebens-Mack J."/>
            <person name="Leple J.C."/>
            <person name="Locascio P."/>
            <person name="Lou Y."/>
            <person name="Lucas S."/>
            <person name="Martin F."/>
            <person name="Montanini B."/>
            <person name="Napoli C."/>
            <person name="Nelson D.R."/>
            <person name="Nelson C."/>
            <person name="Nieminen K."/>
            <person name="Nilsson O."/>
            <person name="Pereda V."/>
            <person name="Peter G."/>
            <person name="Philippe R."/>
            <person name="Pilate G."/>
            <person name="Poliakov A."/>
            <person name="Razumovskaya J."/>
            <person name="Richardson P."/>
            <person name="Rinaldi C."/>
            <person name="Ritland K."/>
            <person name="Rouze P."/>
            <person name="Ryaboy D."/>
            <person name="Schmutz J."/>
            <person name="Schrader J."/>
            <person name="Segerman B."/>
            <person name="Shin H."/>
            <person name="Siddiqui A."/>
            <person name="Sterky F."/>
            <person name="Terry A."/>
            <person name="Tsai C.J."/>
            <person name="Uberbacher E."/>
            <person name="Unneberg P."/>
            <person name="Vahala J."/>
            <person name="Wall K."/>
            <person name="Wessler S."/>
            <person name="Yang G."/>
            <person name="Yin T."/>
            <person name="Douglas C."/>
            <person name="Marra M."/>
            <person name="Sandberg G."/>
            <person name="Van de Peer Y."/>
            <person name="Rokhsar D."/>
        </authorList>
    </citation>
    <scope>NUCLEOTIDE SEQUENCE [LARGE SCALE GENOMIC DNA]</scope>
    <source>
        <strain evidence="2">cv. Nisqually</strain>
    </source>
</reference>
<comment type="caution">
    <text evidence="1">The sequence shown here is derived from an EMBL/GenBank/DDBJ whole genome shotgun (WGS) entry which is preliminary data.</text>
</comment>
<dbReference type="Proteomes" id="UP000006729">
    <property type="component" value="Chromosome 13"/>
</dbReference>
<gene>
    <name evidence="1" type="ORF">POPTR_013G066620v4</name>
</gene>
<accession>A0ACC0S2E7</accession>
<evidence type="ECO:0000313" key="1">
    <source>
        <dbReference type="EMBL" id="KAI9383332.1"/>
    </source>
</evidence>
<name>A0ACC0S2E7_POPTR</name>
<organism evidence="1 2">
    <name type="scientific">Populus trichocarpa</name>
    <name type="common">Western balsam poplar</name>
    <name type="synonym">Populus balsamifera subsp. trichocarpa</name>
    <dbReference type="NCBI Taxonomy" id="3694"/>
    <lineage>
        <taxon>Eukaryota</taxon>
        <taxon>Viridiplantae</taxon>
        <taxon>Streptophyta</taxon>
        <taxon>Embryophyta</taxon>
        <taxon>Tracheophyta</taxon>
        <taxon>Spermatophyta</taxon>
        <taxon>Magnoliopsida</taxon>
        <taxon>eudicotyledons</taxon>
        <taxon>Gunneridae</taxon>
        <taxon>Pentapetalae</taxon>
        <taxon>rosids</taxon>
        <taxon>fabids</taxon>
        <taxon>Malpighiales</taxon>
        <taxon>Salicaceae</taxon>
        <taxon>Saliceae</taxon>
        <taxon>Populus</taxon>
    </lineage>
</organism>
<protein>
    <submittedName>
        <fullName evidence="1">Uncharacterized protein</fullName>
    </submittedName>
</protein>
<evidence type="ECO:0000313" key="2">
    <source>
        <dbReference type="Proteomes" id="UP000006729"/>
    </source>
</evidence>
<dbReference type="EMBL" id="CM009302">
    <property type="protein sequence ID" value="KAI9383332.1"/>
    <property type="molecule type" value="Genomic_DNA"/>
</dbReference>